<evidence type="ECO:0000256" key="1">
    <source>
        <dbReference type="SAM" id="Phobius"/>
    </source>
</evidence>
<accession>A0A6B0T8F8</accession>
<name>A0A6B0T8F8_9EURY</name>
<reference evidence="2 3" key="1">
    <citation type="submission" date="2019-12" db="EMBL/GenBank/DDBJ databases">
        <title>Isolation and characterization of three novel carbon monoxide-oxidizing members of Halobacteria from salione crusts and soils.</title>
        <authorList>
            <person name="Myers M.R."/>
            <person name="King G.M."/>
        </authorList>
    </citation>
    <scope>NUCLEOTIDE SEQUENCE [LARGE SCALE GENOMIC DNA]</scope>
    <source>
        <strain evidence="2 3">WSH3</strain>
    </source>
</reference>
<proteinExistence type="predicted"/>
<feature type="transmembrane region" description="Helical" evidence="1">
    <location>
        <begin position="153"/>
        <end position="171"/>
    </location>
</feature>
<organism evidence="2 3">
    <name type="scientific">Halovenus carboxidivorans</name>
    <dbReference type="NCBI Taxonomy" id="2692199"/>
    <lineage>
        <taxon>Archaea</taxon>
        <taxon>Methanobacteriati</taxon>
        <taxon>Methanobacteriota</taxon>
        <taxon>Stenosarchaea group</taxon>
        <taxon>Halobacteria</taxon>
        <taxon>Halobacteriales</taxon>
        <taxon>Haloarculaceae</taxon>
        <taxon>Halovenus</taxon>
    </lineage>
</organism>
<keyword evidence="2" id="KW-0378">Hydrolase</keyword>
<comment type="caution">
    <text evidence="2">The sequence shown here is derived from an EMBL/GenBank/DDBJ whole genome shotgun (WGS) entry which is preliminary data.</text>
</comment>
<sequence>MMLPVHALVGMVLMIPVGAVAPEFAGVALWGGLVGGVVPDLDMVVAHRKTLHFPTYYSVLAGGSVVLALLVPTALTVAAMAALVGAAVHSVMDILGGGLSLRPWEATSDRAVYDHYRQHWYAPKRWVRYDGSPEGLVLTLLLGAVLWTVVDGALRWPVVASVVVAVVYTAVRRRLPTLGQQVVQRVLEPLLPNRLLRYLPAHLLSDRDT</sequence>
<evidence type="ECO:0000313" key="3">
    <source>
        <dbReference type="Proteomes" id="UP000466535"/>
    </source>
</evidence>
<keyword evidence="3" id="KW-1185">Reference proteome</keyword>
<keyword evidence="1" id="KW-0472">Membrane</keyword>
<dbReference type="EMBL" id="WUUT01000005">
    <property type="protein sequence ID" value="MXR52506.1"/>
    <property type="molecule type" value="Genomic_DNA"/>
</dbReference>
<feature type="transmembrane region" description="Helical" evidence="1">
    <location>
        <begin position="12"/>
        <end position="36"/>
    </location>
</feature>
<dbReference type="AlphaFoldDB" id="A0A6B0T8F8"/>
<dbReference type="RefSeq" id="WP_159764640.1">
    <property type="nucleotide sequence ID" value="NZ_WUUT01000005.1"/>
</dbReference>
<dbReference type="GO" id="GO:0016787">
    <property type="term" value="F:hydrolase activity"/>
    <property type="evidence" value="ECO:0007669"/>
    <property type="project" value="UniProtKB-KW"/>
</dbReference>
<keyword evidence="1" id="KW-0812">Transmembrane</keyword>
<dbReference type="OrthoDB" id="204671at2157"/>
<feature type="transmembrane region" description="Helical" evidence="1">
    <location>
        <begin position="56"/>
        <end position="84"/>
    </location>
</feature>
<dbReference type="Proteomes" id="UP000466535">
    <property type="component" value="Unassembled WGS sequence"/>
</dbReference>
<keyword evidence="1" id="KW-1133">Transmembrane helix</keyword>
<protein>
    <submittedName>
        <fullName evidence="2">Metal-dependent hydrolase</fullName>
    </submittedName>
</protein>
<evidence type="ECO:0000313" key="2">
    <source>
        <dbReference type="EMBL" id="MXR52506.1"/>
    </source>
</evidence>
<gene>
    <name evidence="2" type="ORF">GRX03_12925</name>
</gene>